<dbReference type="Gene3D" id="3.30.450.40">
    <property type="match status" value="1"/>
</dbReference>
<name>A0A1V9Y4H1_ACHHY</name>
<organism evidence="2 3">
    <name type="scientific">Achlya hypogyna</name>
    <name type="common">Oomycete</name>
    <name type="synonym">Protoachlya hypogyna</name>
    <dbReference type="NCBI Taxonomy" id="1202772"/>
    <lineage>
        <taxon>Eukaryota</taxon>
        <taxon>Sar</taxon>
        <taxon>Stramenopiles</taxon>
        <taxon>Oomycota</taxon>
        <taxon>Saprolegniomycetes</taxon>
        <taxon>Saprolegniales</taxon>
        <taxon>Achlyaceae</taxon>
        <taxon>Achlya</taxon>
    </lineage>
</organism>
<proteinExistence type="predicted"/>
<gene>
    <name evidence="2" type="ORF">ACHHYP_17417</name>
</gene>
<accession>A0A1V9Y4H1</accession>
<dbReference type="Proteomes" id="UP000243579">
    <property type="component" value="Unassembled WGS sequence"/>
</dbReference>
<sequence length="267" mass="29320">MSPLASPCPSPFFACTPKIPLLEDMTTSSYTASTCPSSPYMSIKEELPTIEDLWVTSNEQSRLQTLWQLHILDSPREATYDTICSLLSDLTNCPIAYISFMDAHRQWFKASIGLSVSEVPREASLCGAALYASRPVVVPDTTRDARFATNPLVASREGIRFYGGAPIVLSSSGAAIGTVAVMDTIVSKRNSVKLDDVAHHLNRLAKLVATYVERPQPLTPQIVLQQLLRQSMETKELLSSRGATTSWHSRKASVVRSWSSISEDAEQ</sequence>
<protein>
    <recommendedName>
        <fullName evidence="1">GAF domain-containing protein</fullName>
    </recommendedName>
</protein>
<keyword evidence="3" id="KW-1185">Reference proteome</keyword>
<dbReference type="SUPFAM" id="SSF55781">
    <property type="entry name" value="GAF domain-like"/>
    <property type="match status" value="1"/>
</dbReference>
<dbReference type="Pfam" id="PF01590">
    <property type="entry name" value="GAF"/>
    <property type="match status" value="1"/>
</dbReference>
<dbReference type="STRING" id="1202772.A0A1V9Y4H1"/>
<comment type="caution">
    <text evidence="2">The sequence shown here is derived from an EMBL/GenBank/DDBJ whole genome shotgun (WGS) entry which is preliminary data.</text>
</comment>
<evidence type="ECO:0000313" key="3">
    <source>
        <dbReference type="Proteomes" id="UP000243579"/>
    </source>
</evidence>
<dbReference type="PANTHER" id="PTHR43102:SF2">
    <property type="entry name" value="GAF DOMAIN-CONTAINING PROTEIN"/>
    <property type="match status" value="1"/>
</dbReference>
<dbReference type="InterPro" id="IPR029016">
    <property type="entry name" value="GAF-like_dom_sf"/>
</dbReference>
<dbReference type="InterPro" id="IPR003018">
    <property type="entry name" value="GAF"/>
</dbReference>
<evidence type="ECO:0000313" key="2">
    <source>
        <dbReference type="EMBL" id="OQR80615.1"/>
    </source>
</evidence>
<reference evidence="2 3" key="1">
    <citation type="journal article" date="2014" name="Genome Biol. Evol.">
        <title>The secreted proteins of Achlya hypogyna and Thraustotheca clavata identify the ancestral oomycete secretome and reveal gene acquisitions by horizontal gene transfer.</title>
        <authorList>
            <person name="Misner I."/>
            <person name="Blouin N."/>
            <person name="Leonard G."/>
            <person name="Richards T.A."/>
            <person name="Lane C.E."/>
        </authorList>
    </citation>
    <scope>NUCLEOTIDE SEQUENCE [LARGE SCALE GENOMIC DNA]</scope>
    <source>
        <strain evidence="2 3">ATCC 48635</strain>
    </source>
</reference>
<dbReference type="EMBL" id="JNBR01002910">
    <property type="protein sequence ID" value="OQR80615.1"/>
    <property type="molecule type" value="Genomic_DNA"/>
</dbReference>
<dbReference type="PANTHER" id="PTHR43102">
    <property type="entry name" value="SLR1143 PROTEIN"/>
    <property type="match status" value="1"/>
</dbReference>
<feature type="domain" description="GAF" evidence="1">
    <location>
        <begin position="76"/>
        <end position="208"/>
    </location>
</feature>
<dbReference type="AlphaFoldDB" id="A0A1V9Y4H1"/>
<evidence type="ECO:0000259" key="1">
    <source>
        <dbReference type="Pfam" id="PF01590"/>
    </source>
</evidence>
<dbReference type="OrthoDB" id="303614at2759"/>